<dbReference type="PANTHER" id="PTHR12126:SF11">
    <property type="entry name" value="NADH DEHYDROGENASE [UBIQUINONE] 1 ALPHA SUBCOMPLEX SUBUNIT 9, MITOCHONDRIAL"/>
    <property type="match status" value="1"/>
</dbReference>
<dbReference type="RefSeq" id="WP_343993395.1">
    <property type="nucleotide sequence ID" value="NZ_BAAANB010000021.1"/>
</dbReference>
<keyword evidence="3" id="KW-1185">Reference proteome</keyword>
<evidence type="ECO:0000313" key="2">
    <source>
        <dbReference type="EMBL" id="GAA2038481.1"/>
    </source>
</evidence>
<name>A0ABP5G319_9MICO</name>
<accession>A0ABP5G319</accession>
<comment type="caution">
    <text evidence="2">The sequence shown here is derived from an EMBL/GenBank/DDBJ whole genome shotgun (WGS) entry which is preliminary data.</text>
</comment>
<dbReference type="InterPro" id="IPR016040">
    <property type="entry name" value="NAD(P)-bd_dom"/>
</dbReference>
<dbReference type="InterPro" id="IPR051207">
    <property type="entry name" value="ComplexI_NDUFA9_subunit"/>
</dbReference>
<proteinExistence type="predicted"/>
<dbReference type="InterPro" id="IPR036291">
    <property type="entry name" value="NAD(P)-bd_dom_sf"/>
</dbReference>
<gene>
    <name evidence="2" type="ORF">GCM10009740_33420</name>
</gene>
<dbReference type="SUPFAM" id="SSF51735">
    <property type="entry name" value="NAD(P)-binding Rossmann-fold domains"/>
    <property type="match status" value="1"/>
</dbReference>
<dbReference type="Proteomes" id="UP001501285">
    <property type="component" value="Unassembled WGS sequence"/>
</dbReference>
<sequence length="288" mass="30061">MITIVGGTGRLGRLVTARLLAEGQPVRAVARSAPDTPLTGAHLVAADVRRPASLRPALAGSSVVVSAMHGMDPAAGESPPKVDRDGNRNLIRAACEVGADIVLVSIVGAREDHPIELFRMKAAAEAALLDAAADYGARWTIVRAAAFADMWLDLFRGTAGRSGVPKVMGPGRNVVNFVAVDDVAVAVARAATDFSLRGHVVEVAGEDLSATQLATLVTAPGKRPAHIPTPVVWSAGNVLRPFRPSLARAVRQALVMERVPLRADPGPGHSEHPWLPLTPISALASSTR</sequence>
<evidence type="ECO:0000259" key="1">
    <source>
        <dbReference type="Pfam" id="PF13460"/>
    </source>
</evidence>
<dbReference type="Pfam" id="PF13460">
    <property type="entry name" value="NAD_binding_10"/>
    <property type="match status" value="1"/>
</dbReference>
<protein>
    <recommendedName>
        <fullName evidence="1">NAD(P)-binding domain-containing protein</fullName>
    </recommendedName>
</protein>
<dbReference type="Gene3D" id="3.40.50.720">
    <property type="entry name" value="NAD(P)-binding Rossmann-like Domain"/>
    <property type="match status" value="1"/>
</dbReference>
<feature type="domain" description="NAD(P)-binding" evidence="1">
    <location>
        <begin position="6"/>
        <end position="191"/>
    </location>
</feature>
<organism evidence="2 3">
    <name type="scientific">Terrabacter terrae</name>
    <dbReference type="NCBI Taxonomy" id="318434"/>
    <lineage>
        <taxon>Bacteria</taxon>
        <taxon>Bacillati</taxon>
        <taxon>Actinomycetota</taxon>
        <taxon>Actinomycetes</taxon>
        <taxon>Micrococcales</taxon>
        <taxon>Intrasporangiaceae</taxon>
        <taxon>Terrabacter</taxon>
    </lineage>
</organism>
<dbReference type="EMBL" id="BAAANB010000021">
    <property type="protein sequence ID" value="GAA2038481.1"/>
    <property type="molecule type" value="Genomic_DNA"/>
</dbReference>
<dbReference type="PANTHER" id="PTHR12126">
    <property type="entry name" value="NADH-UBIQUINONE OXIDOREDUCTASE 39 KDA SUBUNIT-RELATED"/>
    <property type="match status" value="1"/>
</dbReference>
<reference evidence="3" key="1">
    <citation type="journal article" date="2019" name="Int. J. Syst. Evol. Microbiol.">
        <title>The Global Catalogue of Microorganisms (GCM) 10K type strain sequencing project: providing services to taxonomists for standard genome sequencing and annotation.</title>
        <authorList>
            <consortium name="The Broad Institute Genomics Platform"/>
            <consortium name="The Broad Institute Genome Sequencing Center for Infectious Disease"/>
            <person name="Wu L."/>
            <person name="Ma J."/>
        </authorList>
    </citation>
    <scope>NUCLEOTIDE SEQUENCE [LARGE SCALE GENOMIC DNA]</scope>
    <source>
        <strain evidence="3">JCM 14283</strain>
    </source>
</reference>
<evidence type="ECO:0000313" key="3">
    <source>
        <dbReference type="Proteomes" id="UP001501285"/>
    </source>
</evidence>